<dbReference type="RefSeq" id="XP_050942144.1">
    <property type="nucleotide sequence ID" value="XM_051086187.1"/>
</dbReference>
<dbReference type="InterPro" id="IPR045851">
    <property type="entry name" value="AMP-bd_C_sf"/>
</dbReference>
<keyword evidence="7" id="KW-1133">Transmembrane helix</keyword>
<evidence type="ECO:0000256" key="6">
    <source>
        <dbReference type="SAM" id="MobiDB-lite"/>
    </source>
</evidence>
<feature type="domain" description="AMP-binding enzyme C-terminal" evidence="9">
    <location>
        <begin position="487"/>
        <end position="566"/>
    </location>
</feature>
<dbReference type="InterPro" id="IPR000873">
    <property type="entry name" value="AMP-dep_synth/lig_dom"/>
</dbReference>
<accession>A0ABM3KWI5</accession>
<dbReference type="Pfam" id="PF13193">
    <property type="entry name" value="AMP-binding_C"/>
    <property type="match status" value="1"/>
</dbReference>
<comment type="similarity">
    <text evidence="2">Belongs to the ATP-dependent AMP-binding enzyme family.</text>
</comment>
<keyword evidence="7" id="KW-0472">Membrane</keyword>
<keyword evidence="7" id="KW-0812">Transmembrane</keyword>
<dbReference type="Gene3D" id="3.40.50.12780">
    <property type="entry name" value="N-terminal domain of ligase-like"/>
    <property type="match status" value="1"/>
</dbReference>
<feature type="transmembrane region" description="Helical" evidence="7">
    <location>
        <begin position="20"/>
        <end position="39"/>
    </location>
</feature>
<protein>
    <submittedName>
        <fullName evidence="11">Acetate--CoA ligase CCL3 isoform X1</fullName>
    </submittedName>
</protein>
<dbReference type="CDD" id="cd12118">
    <property type="entry name" value="ttLC_FACS_AEE21_like"/>
    <property type="match status" value="1"/>
</dbReference>
<evidence type="ECO:0000256" key="4">
    <source>
        <dbReference type="ARBA" id="ARBA00022741"/>
    </source>
</evidence>
<dbReference type="GO" id="GO:0016874">
    <property type="term" value="F:ligase activity"/>
    <property type="evidence" value="ECO:0007669"/>
    <property type="project" value="UniProtKB-KW"/>
</dbReference>
<reference evidence="11" key="1">
    <citation type="submission" date="2025-08" db="UniProtKB">
        <authorList>
            <consortium name="RefSeq"/>
        </authorList>
    </citation>
    <scope>IDENTIFICATION</scope>
    <source>
        <tissue evidence="11">Stem</tissue>
    </source>
</reference>
<proteinExistence type="inferred from homology"/>
<comment type="subcellular location">
    <subcellularLocation>
        <location evidence="1">Cytoplasm</location>
        <location evidence="1">Cytosol</location>
    </subcellularLocation>
</comment>
<dbReference type="Gene3D" id="3.30.300.30">
    <property type="match status" value="1"/>
</dbReference>
<feature type="compositionally biased region" description="Basic residues" evidence="6">
    <location>
        <begin position="61"/>
        <end position="73"/>
    </location>
</feature>
<evidence type="ECO:0000313" key="11">
    <source>
        <dbReference type="RefSeq" id="XP_050942144.1"/>
    </source>
</evidence>
<dbReference type="Proteomes" id="UP001652600">
    <property type="component" value="Chromosome 6"/>
</dbReference>
<feature type="region of interest" description="Disordered" evidence="6">
    <location>
        <begin position="56"/>
        <end position="79"/>
    </location>
</feature>
<dbReference type="PANTHER" id="PTHR43859">
    <property type="entry name" value="ACYL-ACTIVATING ENZYME"/>
    <property type="match status" value="1"/>
</dbReference>
<dbReference type="Pfam" id="PF00501">
    <property type="entry name" value="AMP-binding"/>
    <property type="match status" value="1"/>
</dbReference>
<evidence type="ECO:0000259" key="9">
    <source>
        <dbReference type="Pfam" id="PF13193"/>
    </source>
</evidence>
<keyword evidence="5" id="KW-0067">ATP-binding</keyword>
<keyword evidence="3 11" id="KW-0436">Ligase</keyword>
<sequence length="587" mass="65118">MTIGLSPAVGSLSTVSGDNIYIYIYIYTLSSTAFLALHYRLTFVARERATGALKEIERRTRLPSHGRSQRHRRSTEERRQLHRLDATLVYRESCLGSSFQIIGRPWISPLQLASDLPTLPPFGFRSFKPLHRRRRHASAVVMADQEFFPLAEEALNILAEKGDGHYKPPLLIVIGDENCDPEALKYALSKGAIEYEKFLETGNPEYAWKPPEDEWQSITLGYTSGTTASPKGVVLSHRGAYVMSLSAGLVWGMNEGAIYLWTLPMFHCNGWCYTWALAALCGTSICLRQVTAKAVYSAIAKHKVTHFCAAPVVLNTIVNAPKEDTILPLPHVVHVMTAGAAPPPSVLYAMSQKGFRITHTYGLSETYGPSTICAWKPEWDSLPPEVQARMNARQGVRYVGLEGLDVVNTQTMQPVPSDGKTVGEIVMRGNAVMKGYLKNPKANKEAFANGWFHSGDLGVKHPDGYIEIKDRSKDIIISGGENISSVEIENTLYQHPAILEVSVVARADERWGESPCAFVTLKSKIDKGEEQRMAEDIMKFCKSKMPAYWVPKSVVFGELPKTATGKVQKHLLRAKAKEMGPVKISKL</sequence>
<keyword evidence="10" id="KW-1185">Reference proteome</keyword>
<evidence type="ECO:0000313" key="10">
    <source>
        <dbReference type="Proteomes" id="UP001652600"/>
    </source>
</evidence>
<dbReference type="InterPro" id="IPR025110">
    <property type="entry name" value="AMP-bd_C"/>
</dbReference>
<feature type="domain" description="AMP-dependent synthetase/ligase" evidence="8">
    <location>
        <begin position="192"/>
        <end position="437"/>
    </location>
</feature>
<dbReference type="InterPro" id="IPR042099">
    <property type="entry name" value="ANL_N_sf"/>
</dbReference>
<name>A0ABM3KWI5_CUCME</name>
<gene>
    <name evidence="11" type="primary">LOC103483883</name>
</gene>
<dbReference type="GeneID" id="103483883"/>
<evidence type="ECO:0000256" key="2">
    <source>
        <dbReference type="ARBA" id="ARBA00006432"/>
    </source>
</evidence>
<dbReference type="SUPFAM" id="SSF56801">
    <property type="entry name" value="Acetyl-CoA synthetase-like"/>
    <property type="match status" value="1"/>
</dbReference>
<evidence type="ECO:0000256" key="7">
    <source>
        <dbReference type="SAM" id="Phobius"/>
    </source>
</evidence>
<evidence type="ECO:0000256" key="1">
    <source>
        <dbReference type="ARBA" id="ARBA00004514"/>
    </source>
</evidence>
<keyword evidence="4" id="KW-0547">Nucleotide-binding</keyword>
<evidence type="ECO:0000256" key="3">
    <source>
        <dbReference type="ARBA" id="ARBA00022598"/>
    </source>
</evidence>
<evidence type="ECO:0000256" key="5">
    <source>
        <dbReference type="ARBA" id="ARBA00022840"/>
    </source>
</evidence>
<dbReference type="PANTHER" id="PTHR43859:SF7">
    <property type="entry name" value="ACETATE_BUTYRATE--COA LIGASE AAE7, PEROXISOMAL"/>
    <property type="match status" value="1"/>
</dbReference>
<organism evidence="10 11">
    <name type="scientific">Cucumis melo</name>
    <name type="common">Muskmelon</name>
    <dbReference type="NCBI Taxonomy" id="3656"/>
    <lineage>
        <taxon>Eukaryota</taxon>
        <taxon>Viridiplantae</taxon>
        <taxon>Streptophyta</taxon>
        <taxon>Embryophyta</taxon>
        <taxon>Tracheophyta</taxon>
        <taxon>Spermatophyta</taxon>
        <taxon>Magnoliopsida</taxon>
        <taxon>eudicotyledons</taxon>
        <taxon>Gunneridae</taxon>
        <taxon>Pentapetalae</taxon>
        <taxon>rosids</taxon>
        <taxon>fabids</taxon>
        <taxon>Cucurbitales</taxon>
        <taxon>Cucurbitaceae</taxon>
        <taxon>Benincaseae</taxon>
        <taxon>Cucumis</taxon>
    </lineage>
</organism>
<evidence type="ECO:0000259" key="8">
    <source>
        <dbReference type="Pfam" id="PF00501"/>
    </source>
</evidence>